<gene>
    <name evidence="14" type="ORF">LAME_0B06194G</name>
</gene>
<dbReference type="GO" id="GO:0005789">
    <property type="term" value="C:endoplasmic reticulum membrane"/>
    <property type="evidence" value="ECO:0007669"/>
    <property type="project" value="UniProtKB-SubCell"/>
</dbReference>
<reference evidence="15" key="1">
    <citation type="submission" date="2016-03" db="EMBL/GenBank/DDBJ databases">
        <authorList>
            <person name="Devillers Hugo."/>
        </authorList>
    </citation>
    <scope>NUCLEOTIDE SEQUENCE [LARGE SCALE GENOMIC DNA]</scope>
</reference>
<evidence type="ECO:0000256" key="3">
    <source>
        <dbReference type="ARBA" id="ARBA00004922"/>
    </source>
</evidence>
<keyword evidence="15" id="KW-1185">Reference proteome</keyword>
<feature type="region of interest" description="Disordered" evidence="13">
    <location>
        <begin position="1"/>
        <end position="23"/>
    </location>
</feature>
<name>A0A1G4IWN7_9SACH</name>
<dbReference type="PANTHER" id="PTHR21528:SF0">
    <property type="entry name" value="DEHYDRODOLICHYL DIPHOSPHATE SYNTHASE COMPLEX SUBUNIT NUS1"/>
    <property type="match status" value="1"/>
</dbReference>
<evidence type="ECO:0000256" key="4">
    <source>
        <dbReference type="ARBA" id="ARBA00005432"/>
    </source>
</evidence>
<organism evidence="14 15">
    <name type="scientific">Lachancea meyersii CBS 8951</name>
    <dbReference type="NCBI Taxonomy" id="1266667"/>
    <lineage>
        <taxon>Eukaryota</taxon>
        <taxon>Fungi</taxon>
        <taxon>Dikarya</taxon>
        <taxon>Ascomycota</taxon>
        <taxon>Saccharomycotina</taxon>
        <taxon>Saccharomycetes</taxon>
        <taxon>Saccharomycetales</taxon>
        <taxon>Saccharomycetaceae</taxon>
        <taxon>Lachancea</taxon>
    </lineage>
</organism>
<comment type="subcellular location">
    <subcellularLocation>
        <location evidence="2">Endoplasmic reticulum membrane</location>
    </subcellularLocation>
</comment>
<dbReference type="UniPathway" id="UPA00378"/>
<proteinExistence type="inferred from homology"/>
<dbReference type="OrthoDB" id="19639at2759"/>
<evidence type="ECO:0000256" key="6">
    <source>
        <dbReference type="ARBA" id="ARBA00022679"/>
    </source>
</evidence>
<evidence type="ECO:0000256" key="5">
    <source>
        <dbReference type="ARBA" id="ARBA00012596"/>
    </source>
</evidence>
<comment type="pathway">
    <text evidence="3">Protein modification; protein glycosylation.</text>
</comment>
<keyword evidence="9" id="KW-0460">Magnesium</keyword>
<dbReference type="Gene3D" id="3.40.1180.10">
    <property type="entry name" value="Decaprenyl diphosphate synthase-like"/>
    <property type="match status" value="1"/>
</dbReference>
<comment type="similarity">
    <text evidence="4">Belongs to the UPP synthase family.</text>
</comment>
<evidence type="ECO:0000256" key="1">
    <source>
        <dbReference type="ARBA" id="ARBA00001946"/>
    </source>
</evidence>
<feature type="compositionally biased region" description="Basic and acidic residues" evidence="13">
    <location>
        <begin position="8"/>
        <end position="23"/>
    </location>
</feature>
<comment type="cofactor">
    <cofactor evidence="1">
        <name>Mg(2+)</name>
        <dbReference type="ChEBI" id="CHEBI:18420"/>
    </cofactor>
</comment>
<evidence type="ECO:0000256" key="8">
    <source>
        <dbReference type="ARBA" id="ARBA00022824"/>
    </source>
</evidence>
<evidence type="ECO:0000256" key="10">
    <source>
        <dbReference type="ARBA" id="ARBA00022989"/>
    </source>
</evidence>
<keyword evidence="7" id="KW-0812">Transmembrane</keyword>
<keyword evidence="6" id="KW-0808">Transferase</keyword>
<evidence type="ECO:0000313" key="14">
    <source>
        <dbReference type="EMBL" id="SCU81248.1"/>
    </source>
</evidence>
<evidence type="ECO:0000313" key="15">
    <source>
        <dbReference type="Proteomes" id="UP000191144"/>
    </source>
</evidence>
<keyword evidence="8" id="KW-0256">Endoplasmic reticulum</keyword>
<keyword evidence="11" id="KW-0472">Membrane</keyword>
<comment type="catalytic activity">
    <reaction evidence="12">
        <text>n isopentenyl diphosphate + (2E,6E)-farnesyl diphosphate = a di-trans,poly-cis-polyprenyl diphosphate + n diphosphate</text>
        <dbReference type="Rhea" id="RHEA:53008"/>
        <dbReference type="Rhea" id="RHEA-COMP:19494"/>
        <dbReference type="ChEBI" id="CHEBI:33019"/>
        <dbReference type="ChEBI" id="CHEBI:128769"/>
        <dbReference type="ChEBI" id="CHEBI:136960"/>
        <dbReference type="ChEBI" id="CHEBI:175763"/>
        <dbReference type="EC" id="2.5.1.87"/>
    </reaction>
</comment>
<keyword evidence="10" id="KW-1133">Transmembrane helix</keyword>
<sequence length="350" mass="39772">MSKIQDTVLKRQDDNWRENEQDHKRVPAITNGFKNPGKPSVGNVKKVLETAVLVPPNSEEVRRKLAQRNKTGMWGQSGGRLEYAMYKTLLSVLLVIYACVRYAQYEYNRVKILVLNLAYSPSNTPQLIRQDVLKLQKLPRRLAAILEKKREGDVGGGVSGVLNDGSELVAWSVSAGIKHLILYDHDGHLKRNVDDFRNNVSHKLSKFYDPSNVPRFAVRVPQWNKVYFNTPGAEVGAAKKVAIEISLLSNRDGRETIIDLTRTMAELCAQNEMKLSDITMKLIDSELTQLVGHEPDLLLYFGPSLDLQGFPPWHIRLTEFYWEQDNDQVTYSVFIRGLKKFASCKMNVGK</sequence>
<evidence type="ECO:0000256" key="9">
    <source>
        <dbReference type="ARBA" id="ARBA00022842"/>
    </source>
</evidence>
<dbReference type="AlphaFoldDB" id="A0A1G4IWN7"/>
<evidence type="ECO:0000256" key="12">
    <source>
        <dbReference type="ARBA" id="ARBA00047353"/>
    </source>
</evidence>
<dbReference type="InterPro" id="IPR036424">
    <property type="entry name" value="UPP_synth-like_sf"/>
</dbReference>
<evidence type="ECO:0000256" key="2">
    <source>
        <dbReference type="ARBA" id="ARBA00004586"/>
    </source>
</evidence>
<evidence type="ECO:0000256" key="11">
    <source>
        <dbReference type="ARBA" id="ARBA00023136"/>
    </source>
</evidence>
<dbReference type="Proteomes" id="UP000191144">
    <property type="component" value="Chromosome B"/>
</dbReference>
<dbReference type="InterPro" id="IPR038887">
    <property type="entry name" value="Nus1/NgBR"/>
</dbReference>
<dbReference type="SUPFAM" id="SSF64005">
    <property type="entry name" value="Undecaprenyl diphosphate synthase"/>
    <property type="match status" value="1"/>
</dbReference>
<dbReference type="GO" id="GO:0045547">
    <property type="term" value="F:ditrans,polycis-polyprenyl diphosphate synthase [(2E,6E)-farnesyl diphosphate specific] activity"/>
    <property type="evidence" value="ECO:0007669"/>
    <property type="project" value="UniProtKB-EC"/>
</dbReference>
<dbReference type="GO" id="GO:1904423">
    <property type="term" value="C:dehydrodolichyl diphosphate synthase complex"/>
    <property type="evidence" value="ECO:0007669"/>
    <property type="project" value="InterPro"/>
</dbReference>
<evidence type="ECO:0000256" key="7">
    <source>
        <dbReference type="ARBA" id="ARBA00022692"/>
    </source>
</evidence>
<dbReference type="EMBL" id="LT598478">
    <property type="protein sequence ID" value="SCU81248.1"/>
    <property type="molecule type" value="Genomic_DNA"/>
</dbReference>
<evidence type="ECO:0000256" key="13">
    <source>
        <dbReference type="SAM" id="MobiDB-lite"/>
    </source>
</evidence>
<dbReference type="PANTHER" id="PTHR21528">
    <property type="entry name" value="DEHYDRODOLICHYL DIPHOSPHATE SYNTHASE COMPLEX SUBUNIT NUS1"/>
    <property type="match status" value="1"/>
</dbReference>
<protein>
    <recommendedName>
        <fullName evidence="5">ditrans,polycis-polyprenyl diphosphate synthase [(2E,6E)-farnesyldiphosphate specific]</fullName>
        <ecNumber evidence="5">2.5.1.87</ecNumber>
    </recommendedName>
</protein>
<dbReference type="EC" id="2.5.1.87" evidence="5"/>
<accession>A0A1G4IWN7</accession>